<feature type="transmembrane region" description="Helical" evidence="8">
    <location>
        <begin position="286"/>
        <end position="305"/>
    </location>
</feature>
<dbReference type="Pfam" id="PF05977">
    <property type="entry name" value="MFS_3"/>
    <property type="match status" value="1"/>
</dbReference>
<feature type="transmembrane region" description="Helical" evidence="8">
    <location>
        <begin position="39"/>
        <end position="59"/>
    </location>
</feature>
<dbReference type="Gene3D" id="1.20.1250.20">
    <property type="entry name" value="MFS general substrate transporter like domains"/>
    <property type="match status" value="2"/>
</dbReference>
<comment type="caution">
    <text evidence="10">The sequence shown here is derived from an EMBL/GenBank/DDBJ whole genome shotgun (WGS) entry which is preliminary data.</text>
</comment>
<evidence type="ECO:0000256" key="4">
    <source>
        <dbReference type="ARBA" id="ARBA00022692"/>
    </source>
</evidence>
<feature type="transmembrane region" description="Helical" evidence="8">
    <location>
        <begin position="374"/>
        <end position="394"/>
    </location>
</feature>
<feature type="transmembrane region" description="Helical" evidence="8">
    <location>
        <begin position="134"/>
        <end position="156"/>
    </location>
</feature>
<accession>A0ABX3EP65</accession>
<dbReference type="EMBL" id="LVWI01000038">
    <property type="protein sequence ID" value="OKP86537.1"/>
    <property type="molecule type" value="Genomic_DNA"/>
</dbReference>
<dbReference type="InterPro" id="IPR010290">
    <property type="entry name" value="TM_effector"/>
</dbReference>
<sequence>MLKRSYYGLLSTISLSAFGDAFGLLAMEWLVYDLTGSKLAMGALALSSGIPELLLRLLGSPLADRLHRVRFMACLAAIRLLAIALPLGMGLAGQLQLWHLFAAAGLSGACAALFMPTAMAVIPGVADSRKLVRAFAVIEGCKGAAALLGPALAGALTAASGALPALGINMLCYIAAIATLLCLPKLPKPAKPDAASGGFSLSLYLREMAEGFTFYKQFPAMFTIMLMASVSNLSSIAVWTMMVPYVREVLHRDAAAMGTLTTASALGMLVGLGVISLLGEITQRRLVMLGSLGTIGIITSIWGLIPSFPFALAAVFVSGLLAPFFSSLSSSLHGRLVPGNLQGRVNSIRFLIGGSLTPFGAFAGGAIAEAYGVPALFIAAGLLPALCAGAALLLPGLRMLDGDLSALEARQRQGRRGGPHQTGDVHNTGASPAG</sequence>
<dbReference type="RefSeq" id="WP_167374676.1">
    <property type="nucleotide sequence ID" value="NZ_LVWI01000038.1"/>
</dbReference>
<feature type="region of interest" description="Disordered" evidence="7">
    <location>
        <begin position="411"/>
        <end position="434"/>
    </location>
</feature>
<evidence type="ECO:0000313" key="10">
    <source>
        <dbReference type="EMBL" id="OKP86537.1"/>
    </source>
</evidence>
<dbReference type="PANTHER" id="PTHR23513">
    <property type="entry name" value="INTEGRAL MEMBRANE EFFLUX PROTEIN-RELATED"/>
    <property type="match status" value="1"/>
</dbReference>
<evidence type="ECO:0000256" key="1">
    <source>
        <dbReference type="ARBA" id="ARBA00004651"/>
    </source>
</evidence>
<reference evidence="10 11" key="1">
    <citation type="submission" date="2016-03" db="EMBL/GenBank/DDBJ databases">
        <authorList>
            <person name="Sant'Anna F.H."/>
            <person name="Ambrosini A."/>
            <person name="Souza R."/>
            <person name="Bach E."/>
            <person name="Fernandes G."/>
            <person name="Balsanelli E."/>
            <person name="Baura V.A."/>
            <person name="Souza E.M."/>
            <person name="Passaglia L."/>
        </authorList>
    </citation>
    <scope>NUCLEOTIDE SEQUENCE [LARGE SCALE GENOMIC DNA]</scope>
    <source>
        <strain evidence="10 11">P26E</strain>
    </source>
</reference>
<feature type="domain" description="Major facilitator superfamily (MFS) profile" evidence="9">
    <location>
        <begin position="220"/>
        <end position="434"/>
    </location>
</feature>
<dbReference type="PANTHER" id="PTHR23513:SF6">
    <property type="entry name" value="MAJOR FACILITATOR SUPERFAMILY ASSOCIATED DOMAIN-CONTAINING PROTEIN"/>
    <property type="match status" value="1"/>
</dbReference>
<evidence type="ECO:0000256" key="5">
    <source>
        <dbReference type="ARBA" id="ARBA00022989"/>
    </source>
</evidence>
<feature type="compositionally biased region" description="Polar residues" evidence="7">
    <location>
        <begin position="424"/>
        <end position="434"/>
    </location>
</feature>
<organism evidence="10 11">
    <name type="scientific">Paenibacillus helianthi</name>
    <dbReference type="NCBI Taxonomy" id="1349432"/>
    <lineage>
        <taxon>Bacteria</taxon>
        <taxon>Bacillati</taxon>
        <taxon>Bacillota</taxon>
        <taxon>Bacilli</taxon>
        <taxon>Bacillales</taxon>
        <taxon>Paenibacillaceae</taxon>
        <taxon>Paenibacillus</taxon>
    </lineage>
</organism>
<feature type="transmembrane region" description="Helical" evidence="8">
    <location>
        <begin position="254"/>
        <end position="279"/>
    </location>
</feature>
<dbReference type="CDD" id="cd06173">
    <property type="entry name" value="MFS_MefA_like"/>
    <property type="match status" value="1"/>
</dbReference>
<keyword evidence="4 8" id="KW-0812">Transmembrane</keyword>
<evidence type="ECO:0000313" key="11">
    <source>
        <dbReference type="Proteomes" id="UP000186058"/>
    </source>
</evidence>
<feature type="transmembrane region" description="Helical" evidence="8">
    <location>
        <begin position="311"/>
        <end position="329"/>
    </location>
</feature>
<dbReference type="InterPro" id="IPR036259">
    <property type="entry name" value="MFS_trans_sf"/>
</dbReference>
<dbReference type="InterPro" id="IPR020846">
    <property type="entry name" value="MFS_dom"/>
</dbReference>
<name>A0ABX3EP65_9BACL</name>
<feature type="transmembrane region" description="Helical" evidence="8">
    <location>
        <begin position="71"/>
        <end position="92"/>
    </location>
</feature>
<keyword evidence="5 8" id="KW-1133">Transmembrane helix</keyword>
<comment type="subcellular location">
    <subcellularLocation>
        <location evidence="1">Cell membrane</location>
        <topology evidence="1">Multi-pass membrane protein</topology>
    </subcellularLocation>
</comment>
<evidence type="ECO:0000256" key="7">
    <source>
        <dbReference type="SAM" id="MobiDB-lite"/>
    </source>
</evidence>
<dbReference type="PROSITE" id="PS50850">
    <property type="entry name" value="MFS"/>
    <property type="match status" value="1"/>
</dbReference>
<feature type="transmembrane region" description="Helical" evidence="8">
    <location>
        <begin position="98"/>
        <end position="122"/>
    </location>
</feature>
<evidence type="ECO:0000256" key="2">
    <source>
        <dbReference type="ARBA" id="ARBA00022448"/>
    </source>
</evidence>
<evidence type="ECO:0000259" key="9">
    <source>
        <dbReference type="PROSITE" id="PS50850"/>
    </source>
</evidence>
<gene>
    <name evidence="10" type="ORF">A3844_13445</name>
</gene>
<feature type="transmembrane region" description="Helical" evidence="8">
    <location>
        <begin position="350"/>
        <end position="368"/>
    </location>
</feature>
<evidence type="ECO:0000256" key="8">
    <source>
        <dbReference type="SAM" id="Phobius"/>
    </source>
</evidence>
<evidence type="ECO:0000256" key="6">
    <source>
        <dbReference type="ARBA" id="ARBA00023136"/>
    </source>
</evidence>
<keyword evidence="6 8" id="KW-0472">Membrane</keyword>
<protein>
    <recommendedName>
        <fullName evidence="9">Major facilitator superfamily (MFS) profile domain-containing protein</fullName>
    </recommendedName>
</protein>
<feature type="transmembrane region" description="Helical" evidence="8">
    <location>
        <begin position="7"/>
        <end position="27"/>
    </location>
</feature>
<feature type="transmembrane region" description="Helical" evidence="8">
    <location>
        <begin position="162"/>
        <end position="183"/>
    </location>
</feature>
<feature type="transmembrane region" description="Helical" evidence="8">
    <location>
        <begin position="218"/>
        <end position="242"/>
    </location>
</feature>
<proteinExistence type="predicted"/>
<keyword evidence="11" id="KW-1185">Reference proteome</keyword>
<keyword evidence="2" id="KW-0813">Transport</keyword>
<dbReference type="Proteomes" id="UP000186058">
    <property type="component" value="Unassembled WGS sequence"/>
</dbReference>
<keyword evidence="3" id="KW-1003">Cell membrane</keyword>
<dbReference type="SUPFAM" id="SSF103473">
    <property type="entry name" value="MFS general substrate transporter"/>
    <property type="match status" value="1"/>
</dbReference>
<evidence type="ECO:0000256" key="3">
    <source>
        <dbReference type="ARBA" id="ARBA00022475"/>
    </source>
</evidence>